<reference evidence="1" key="1">
    <citation type="submission" date="2022-02" db="EMBL/GenBank/DDBJ databases">
        <title>Plant Genome Project.</title>
        <authorList>
            <person name="Zhang R.-G."/>
        </authorList>
    </citation>
    <scope>NUCLEOTIDE SEQUENCE</scope>
    <source>
        <strain evidence="1">AT1</strain>
    </source>
</reference>
<organism evidence="1 2">
    <name type="scientific">Rhododendron molle</name>
    <name type="common">Chinese azalea</name>
    <name type="synonym">Azalea mollis</name>
    <dbReference type="NCBI Taxonomy" id="49168"/>
    <lineage>
        <taxon>Eukaryota</taxon>
        <taxon>Viridiplantae</taxon>
        <taxon>Streptophyta</taxon>
        <taxon>Embryophyta</taxon>
        <taxon>Tracheophyta</taxon>
        <taxon>Spermatophyta</taxon>
        <taxon>Magnoliopsida</taxon>
        <taxon>eudicotyledons</taxon>
        <taxon>Gunneridae</taxon>
        <taxon>Pentapetalae</taxon>
        <taxon>asterids</taxon>
        <taxon>Ericales</taxon>
        <taxon>Ericaceae</taxon>
        <taxon>Ericoideae</taxon>
        <taxon>Rhodoreae</taxon>
        <taxon>Rhododendron</taxon>
    </lineage>
</organism>
<evidence type="ECO:0000313" key="2">
    <source>
        <dbReference type="Proteomes" id="UP001062846"/>
    </source>
</evidence>
<dbReference type="EMBL" id="CM046392">
    <property type="protein sequence ID" value="KAI8556701.1"/>
    <property type="molecule type" value="Genomic_DNA"/>
</dbReference>
<sequence>MILLLWISGWRISYVSVWLRKPVKRWGIYFPDLLDYLEGEKQLCFQREETYPE</sequence>
<accession>A0ACC0NUV8</accession>
<proteinExistence type="predicted"/>
<comment type="caution">
    <text evidence="1">The sequence shown here is derived from an EMBL/GenBank/DDBJ whole genome shotgun (WGS) entry which is preliminary data.</text>
</comment>
<name>A0ACC0NUV8_RHOML</name>
<dbReference type="Proteomes" id="UP001062846">
    <property type="component" value="Chromosome 5"/>
</dbReference>
<evidence type="ECO:0000313" key="1">
    <source>
        <dbReference type="EMBL" id="KAI8556701.1"/>
    </source>
</evidence>
<protein>
    <submittedName>
        <fullName evidence="1">Uncharacterized protein</fullName>
    </submittedName>
</protein>
<keyword evidence="2" id="KW-1185">Reference proteome</keyword>
<gene>
    <name evidence="1" type="ORF">RHMOL_Rhmol05G0274300</name>
</gene>